<feature type="domain" description="D-isomer specific 2-hydroxyacid dehydrogenase catalytic" evidence="5">
    <location>
        <begin position="30"/>
        <end position="318"/>
    </location>
</feature>
<evidence type="ECO:0000313" key="7">
    <source>
        <dbReference type="EMBL" id="BBZ79109.1"/>
    </source>
</evidence>
<dbReference type="AlphaFoldDB" id="A0A6N4WDH3"/>
<keyword evidence="8" id="KW-1185">Reference proteome</keyword>
<dbReference type="PANTHER" id="PTHR43761:SF1">
    <property type="entry name" value="D-ISOMER SPECIFIC 2-HYDROXYACID DEHYDROGENASE CATALYTIC DOMAIN-CONTAINING PROTEIN-RELATED"/>
    <property type="match status" value="1"/>
</dbReference>
<keyword evidence="3" id="KW-0520">NAD</keyword>
<evidence type="ECO:0000259" key="6">
    <source>
        <dbReference type="Pfam" id="PF02826"/>
    </source>
</evidence>
<evidence type="ECO:0000256" key="2">
    <source>
        <dbReference type="ARBA" id="ARBA00023002"/>
    </source>
</evidence>
<keyword evidence="2 4" id="KW-0560">Oxidoreductase</keyword>
<dbReference type="PROSITE" id="PS00670">
    <property type="entry name" value="D_2_HYDROXYACID_DH_2"/>
    <property type="match status" value="1"/>
</dbReference>
<dbReference type="GO" id="GO:0051287">
    <property type="term" value="F:NAD binding"/>
    <property type="evidence" value="ECO:0007669"/>
    <property type="project" value="InterPro"/>
</dbReference>
<sequence>MDRQTVALRVLAHFLPTETVLEIIAPESDWLDVHWCHEDDDDTLHRELPEAEAIWHVLRPLSGDDLRRASHLRLVHKLGAGVNTIDVDTATELGVAVANMPGANAPSVAEGTVLLMLAALRRLPALDRAIRGGRGWPTDATLSETVRDIGSCTVGLVGYGNIAKRVEQILHAMGATVLHTNTSDDGTDTWRPLSGLLTESDIVSLHLPLTPATDKLIDRGALDRMKTEAVLVNTSRGGVIDERALIEALRAGRLAAAGLDVFAIEPVTDDNPLLQLDNVVLTPHVTWVTRDTMRRYLLEAVDNCRRLYQGHDLVNVVNGRQDGKRVHR</sequence>
<dbReference type="GO" id="GO:0016616">
    <property type="term" value="F:oxidoreductase activity, acting on the CH-OH group of donors, NAD or NADP as acceptor"/>
    <property type="evidence" value="ECO:0007669"/>
    <property type="project" value="InterPro"/>
</dbReference>
<dbReference type="EMBL" id="AP022620">
    <property type="protein sequence ID" value="BBZ79109.1"/>
    <property type="molecule type" value="Genomic_DNA"/>
</dbReference>
<dbReference type="SUPFAM" id="SSF51735">
    <property type="entry name" value="NAD(P)-binding Rossmann-fold domains"/>
    <property type="match status" value="1"/>
</dbReference>
<evidence type="ECO:0000256" key="1">
    <source>
        <dbReference type="ARBA" id="ARBA00005854"/>
    </source>
</evidence>
<proteinExistence type="inferred from homology"/>
<dbReference type="PANTHER" id="PTHR43761">
    <property type="entry name" value="D-ISOMER SPECIFIC 2-HYDROXYACID DEHYDROGENASE FAMILY PROTEIN (AFU_ORTHOLOGUE AFUA_1G13630)"/>
    <property type="match status" value="1"/>
</dbReference>
<evidence type="ECO:0000256" key="3">
    <source>
        <dbReference type="ARBA" id="ARBA00023027"/>
    </source>
</evidence>
<dbReference type="Proteomes" id="UP000467249">
    <property type="component" value="Chromosome"/>
</dbReference>
<organism evidence="7 8">
    <name type="scientific">Mycolicibacterium anyangense</name>
    <dbReference type="NCBI Taxonomy" id="1431246"/>
    <lineage>
        <taxon>Bacteria</taxon>
        <taxon>Bacillati</taxon>
        <taxon>Actinomycetota</taxon>
        <taxon>Actinomycetes</taxon>
        <taxon>Mycobacteriales</taxon>
        <taxon>Mycobacteriaceae</taxon>
        <taxon>Mycolicibacterium</taxon>
    </lineage>
</organism>
<dbReference type="Gene3D" id="3.40.50.720">
    <property type="entry name" value="NAD(P)-binding Rossmann-like Domain"/>
    <property type="match status" value="2"/>
</dbReference>
<dbReference type="InterPro" id="IPR036291">
    <property type="entry name" value="NAD(P)-bd_dom_sf"/>
</dbReference>
<feature type="domain" description="D-isomer specific 2-hydroxyacid dehydrogenase NAD-binding" evidence="6">
    <location>
        <begin position="114"/>
        <end position="285"/>
    </location>
</feature>
<evidence type="ECO:0000259" key="5">
    <source>
        <dbReference type="Pfam" id="PF00389"/>
    </source>
</evidence>
<dbReference type="Pfam" id="PF00389">
    <property type="entry name" value="2-Hacid_dh"/>
    <property type="match status" value="1"/>
</dbReference>
<dbReference type="InterPro" id="IPR029753">
    <property type="entry name" value="D-isomer_DH_CS"/>
</dbReference>
<dbReference type="KEGG" id="many:MANY_44460"/>
<dbReference type="SUPFAM" id="SSF52283">
    <property type="entry name" value="Formate/glycerate dehydrogenase catalytic domain-like"/>
    <property type="match status" value="1"/>
</dbReference>
<evidence type="ECO:0000313" key="8">
    <source>
        <dbReference type="Proteomes" id="UP000467249"/>
    </source>
</evidence>
<comment type="similarity">
    <text evidence="1 4">Belongs to the D-isomer specific 2-hydroxyacid dehydrogenase family.</text>
</comment>
<reference evidence="7 8" key="1">
    <citation type="journal article" date="2019" name="Emerg. Microbes Infect.">
        <title>Comprehensive subspecies identification of 175 nontuberculous mycobacteria species based on 7547 genomic profiles.</title>
        <authorList>
            <person name="Matsumoto Y."/>
            <person name="Kinjo T."/>
            <person name="Motooka D."/>
            <person name="Nabeya D."/>
            <person name="Jung N."/>
            <person name="Uechi K."/>
            <person name="Horii T."/>
            <person name="Iida T."/>
            <person name="Fujita J."/>
            <person name="Nakamura S."/>
        </authorList>
    </citation>
    <scope>NUCLEOTIDE SEQUENCE [LARGE SCALE GENOMIC DNA]</scope>
    <source>
        <strain evidence="7 8">JCM 30275</strain>
    </source>
</reference>
<dbReference type="InterPro" id="IPR006139">
    <property type="entry name" value="D-isomer_2_OHA_DH_cat_dom"/>
</dbReference>
<dbReference type="Pfam" id="PF02826">
    <property type="entry name" value="2-Hacid_dh_C"/>
    <property type="match status" value="1"/>
</dbReference>
<name>A0A6N4WDH3_9MYCO</name>
<dbReference type="InterPro" id="IPR050418">
    <property type="entry name" value="D-iso_2-hydroxyacid_DH_PdxB"/>
</dbReference>
<protein>
    <submittedName>
        <fullName evidence="7">Glyoxylate reductase</fullName>
    </submittedName>
</protein>
<dbReference type="InterPro" id="IPR006140">
    <property type="entry name" value="D-isomer_DH_NAD-bd"/>
</dbReference>
<evidence type="ECO:0000256" key="4">
    <source>
        <dbReference type="RuleBase" id="RU003719"/>
    </source>
</evidence>
<gene>
    <name evidence="7" type="ORF">MANY_44460</name>
</gene>
<accession>A0A6N4WDH3</accession>
<dbReference type="RefSeq" id="WP_179967407.1">
    <property type="nucleotide sequence ID" value="NZ_AP022620.1"/>
</dbReference>